<comment type="similarity">
    <text evidence="13">Belongs to the radical SAM superfamily. RlmN family.</text>
</comment>
<keyword evidence="8 13" id="KW-0819">tRNA processing</keyword>
<evidence type="ECO:0000313" key="15">
    <source>
        <dbReference type="EMBL" id="SHE62282.1"/>
    </source>
</evidence>
<dbReference type="InterPro" id="IPR048641">
    <property type="entry name" value="RlmN_N"/>
</dbReference>
<comment type="caution">
    <text evidence="15">The sequence shown here is derived from an EMBL/GenBank/DDBJ whole genome shotgun (WGS) entry which is preliminary data.</text>
</comment>
<dbReference type="SUPFAM" id="SSF102114">
    <property type="entry name" value="Radical SAM enzymes"/>
    <property type="match status" value="1"/>
</dbReference>
<dbReference type="InterPro" id="IPR004383">
    <property type="entry name" value="rRNA_lsu_MTrfase_RlmN/Cfr"/>
</dbReference>
<protein>
    <recommendedName>
        <fullName evidence="13">Probable dual-specificity RNA methyltransferase RlmN</fullName>
        <ecNumber evidence="13">2.1.1.192</ecNumber>
    </recommendedName>
    <alternativeName>
        <fullName evidence="13">23S rRNA (adenine(2503)-C(2))-methyltransferase</fullName>
    </alternativeName>
    <alternativeName>
        <fullName evidence="13">23S rRNA m2A2503 methyltransferase</fullName>
    </alternativeName>
    <alternativeName>
        <fullName evidence="13">Ribosomal RNA large subunit methyltransferase N</fullName>
    </alternativeName>
    <alternativeName>
        <fullName evidence="13">tRNA (adenine(37)-C(2))-methyltransferase</fullName>
    </alternativeName>
    <alternativeName>
        <fullName evidence="13">tRNA m2A37 methyltransferase</fullName>
    </alternativeName>
</protein>
<dbReference type="PANTHER" id="PTHR30544">
    <property type="entry name" value="23S RRNA METHYLTRANSFERASE"/>
    <property type="match status" value="1"/>
</dbReference>
<dbReference type="NCBIfam" id="TIGR00048">
    <property type="entry name" value="rRNA_mod_RlmN"/>
    <property type="match status" value="1"/>
</dbReference>
<dbReference type="Proteomes" id="UP000184334">
    <property type="component" value="Unassembled WGS sequence"/>
</dbReference>
<dbReference type="PANTHER" id="PTHR30544:SF5">
    <property type="entry name" value="RADICAL SAM CORE DOMAIN-CONTAINING PROTEIN"/>
    <property type="match status" value="1"/>
</dbReference>
<evidence type="ECO:0000256" key="5">
    <source>
        <dbReference type="ARBA" id="ARBA00022603"/>
    </source>
</evidence>
<evidence type="ECO:0000256" key="6">
    <source>
        <dbReference type="ARBA" id="ARBA00022679"/>
    </source>
</evidence>
<feature type="binding site" evidence="13">
    <location>
        <begin position="169"/>
        <end position="170"/>
    </location>
    <ligand>
        <name>S-adenosyl-L-methionine</name>
        <dbReference type="ChEBI" id="CHEBI:59789"/>
    </ligand>
</feature>
<dbReference type="GO" id="GO:0046872">
    <property type="term" value="F:metal ion binding"/>
    <property type="evidence" value="ECO:0007669"/>
    <property type="project" value="UniProtKB-KW"/>
</dbReference>
<dbReference type="GO" id="GO:0005737">
    <property type="term" value="C:cytoplasm"/>
    <property type="evidence" value="ECO:0007669"/>
    <property type="project" value="UniProtKB-SubCell"/>
</dbReference>
<dbReference type="InterPro" id="IPR006638">
    <property type="entry name" value="Elp3/MiaA/NifB-like_rSAM"/>
</dbReference>
<dbReference type="InterPro" id="IPR007197">
    <property type="entry name" value="rSAM"/>
</dbReference>
<comment type="function">
    <text evidence="13">Specifically methylates position 2 of adenine 2503 in 23S rRNA and position 2 of adenine 37 in tRNAs.</text>
</comment>
<evidence type="ECO:0000256" key="13">
    <source>
        <dbReference type="HAMAP-Rule" id="MF_01849"/>
    </source>
</evidence>
<feature type="binding site" evidence="13">
    <location>
        <position position="300"/>
    </location>
    <ligand>
        <name>S-adenosyl-L-methionine</name>
        <dbReference type="ChEBI" id="CHEBI:59789"/>
    </ligand>
</feature>
<comment type="subcellular location">
    <subcellularLocation>
        <location evidence="1 13">Cytoplasm</location>
    </subcellularLocation>
</comment>
<dbReference type="GO" id="GO:0019843">
    <property type="term" value="F:rRNA binding"/>
    <property type="evidence" value="ECO:0007669"/>
    <property type="project" value="UniProtKB-UniRule"/>
</dbReference>
<evidence type="ECO:0000313" key="16">
    <source>
        <dbReference type="Proteomes" id="UP000184334"/>
    </source>
</evidence>
<dbReference type="EC" id="2.1.1.192" evidence="13"/>
<dbReference type="GO" id="GO:0051539">
    <property type="term" value="F:4 iron, 4 sulfur cluster binding"/>
    <property type="evidence" value="ECO:0007669"/>
    <property type="project" value="UniProtKB-UniRule"/>
</dbReference>
<dbReference type="STRING" id="1122195.SAMN02745164_00800"/>
<evidence type="ECO:0000256" key="7">
    <source>
        <dbReference type="ARBA" id="ARBA00022691"/>
    </source>
</evidence>
<keyword evidence="12 13" id="KW-1015">Disulfide bond</keyword>
<feature type="binding site" evidence="13">
    <location>
        <position position="126"/>
    </location>
    <ligand>
        <name>[4Fe-4S] cluster</name>
        <dbReference type="ChEBI" id="CHEBI:49883"/>
        <note>4Fe-4S-S-AdoMet</note>
    </ligand>
</feature>
<comment type="cofactor">
    <cofactor evidence="13">
        <name>[4Fe-4S] cluster</name>
        <dbReference type="ChEBI" id="CHEBI:49883"/>
    </cofactor>
    <text evidence="13">Binds 1 [4Fe-4S] cluster. The cluster is coordinated with 3 cysteines and an exchangeable S-adenosyl-L-methionine.</text>
</comment>
<dbReference type="Pfam" id="PF21016">
    <property type="entry name" value="RlmN_N"/>
    <property type="match status" value="1"/>
</dbReference>
<feature type="binding site" evidence="13">
    <location>
        <position position="201"/>
    </location>
    <ligand>
        <name>S-adenosyl-L-methionine</name>
        <dbReference type="ChEBI" id="CHEBI:59789"/>
    </ligand>
</feature>
<comment type="catalytic activity">
    <reaction evidence="13">
        <text>adenosine(2503) in 23S rRNA + 2 reduced [2Fe-2S]-[ferredoxin] + 2 S-adenosyl-L-methionine = 2-methyladenosine(2503) in 23S rRNA + 5'-deoxyadenosine + L-methionine + 2 oxidized [2Fe-2S]-[ferredoxin] + S-adenosyl-L-homocysteine</text>
        <dbReference type="Rhea" id="RHEA:42916"/>
        <dbReference type="Rhea" id="RHEA-COMP:10000"/>
        <dbReference type="Rhea" id="RHEA-COMP:10001"/>
        <dbReference type="Rhea" id="RHEA-COMP:10152"/>
        <dbReference type="Rhea" id="RHEA-COMP:10282"/>
        <dbReference type="ChEBI" id="CHEBI:17319"/>
        <dbReference type="ChEBI" id="CHEBI:33737"/>
        <dbReference type="ChEBI" id="CHEBI:33738"/>
        <dbReference type="ChEBI" id="CHEBI:57844"/>
        <dbReference type="ChEBI" id="CHEBI:57856"/>
        <dbReference type="ChEBI" id="CHEBI:59789"/>
        <dbReference type="ChEBI" id="CHEBI:74411"/>
        <dbReference type="ChEBI" id="CHEBI:74497"/>
        <dbReference type="EC" id="2.1.1.192"/>
    </reaction>
</comment>
<feature type="active site" description="Proton acceptor" evidence="13">
    <location>
        <position position="102"/>
    </location>
</feature>
<feature type="domain" description="Radical SAM core" evidence="14">
    <location>
        <begin position="108"/>
        <end position="327"/>
    </location>
</feature>
<dbReference type="HAMAP" id="MF_01849">
    <property type="entry name" value="RNA_methyltr_RlmN"/>
    <property type="match status" value="1"/>
</dbReference>
<dbReference type="SMART" id="SM00729">
    <property type="entry name" value="Elp3"/>
    <property type="match status" value="1"/>
</dbReference>
<dbReference type="InterPro" id="IPR027492">
    <property type="entry name" value="RNA_MTrfase_RlmN"/>
</dbReference>
<dbReference type="InterPro" id="IPR013785">
    <property type="entry name" value="Aldolase_TIM"/>
</dbReference>
<keyword evidence="6 13" id="KW-0808">Transferase</keyword>
<evidence type="ECO:0000256" key="12">
    <source>
        <dbReference type="ARBA" id="ARBA00023157"/>
    </source>
</evidence>
<feature type="binding site" evidence="13">
    <location>
        <position position="122"/>
    </location>
    <ligand>
        <name>[4Fe-4S] cluster</name>
        <dbReference type="ChEBI" id="CHEBI:49883"/>
        <note>4Fe-4S-S-AdoMet</note>
    </ligand>
</feature>
<keyword evidence="9 13" id="KW-0479">Metal-binding</keyword>
<dbReference type="PROSITE" id="PS51918">
    <property type="entry name" value="RADICAL_SAM"/>
    <property type="match status" value="1"/>
</dbReference>
<dbReference type="GO" id="GO:0000049">
    <property type="term" value="F:tRNA binding"/>
    <property type="evidence" value="ECO:0007669"/>
    <property type="project" value="UniProtKB-UniRule"/>
</dbReference>
<dbReference type="GO" id="GO:0002935">
    <property type="term" value="F:tRNA (adenine(37)-C2)-methyltransferase activity"/>
    <property type="evidence" value="ECO:0007669"/>
    <property type="project" value="UniProtKB-UniRule"/>
</dbReference>
<dbReference type="SFLD" id="SFLDS00029">
    <property type="entry name" value="Radical_SAM"/>
    <property type="match status" value="1"/>
</dbReference>
<dbReference type="Gene3D" id="3.20.20.70">
    <property type="entry name" value="Aldolase class I"/>
    <property type="match status" value="1"/>
</dbReference>
<keyword evidence="7 13" id="KW-0949">S-adenosyl-L-methionine</keyword>
<evidence type="ECO:0000256" key="2">
    <source>
        <dbReference type="ARBA" id="ARBA00022485"/>
    </source>
</evidence>
<dbReference type="SFLD" id="SFLDG01062">
    <property type="entry name" value="methyltransferase_(Class_A)"/>
    <property type="match status" value="1"/>
</dbReference>
<evidence type="ECO:0000256" key="1">
    <source>
        <dbReference type="ARBA" id="ARBA00004496"/>
    </source>
</evidence>
<proteinExistence type="inferred from homology"/>
<evidence type="ECO:0000256" key="3">
    <source>
        <dbReference type="ARBA" id="ARBA00022490"/>
    </source>
</evidence>
<dbReference type="GO" id="GO:0030488">
    <property type="term" value="P:tRNA methylation"/>
    <property type="evidence" value="ECO:0007669"/>
    <property type="project" value="UniProtKB-UniRule"/>
</dbReference>
<keyword evidence="10 13" id="KW-0408">Iron</keyword>
<feature type="active site" description="S-methylcysteine intermediate" evidence="13">
    <location>
        <position position="342"/>
    </location>
</feature>
<keyword evidence="11 13" id="KW-0411">Iron-sulfur</keyword>
<reference evidence="15" key="1">
    <citation type="submission" date="2016-11" db="EMBL/GenBank/DDBJ databases">
        <authorList>
            <person name="Varghese N."/>
            <person name="Submissions S."/>
        </authorList>
    </citation>
    <scope>NUCLEOTIDE SEQUENCE [LARGE SCALE GENOMIC DNA]</scope>
    <source>
        <strain evidence="15">DSM 16785</strain>
    </source>
</reference>
<evidence type="ECO:0000256" key="11">
    <source>
        <dbReference type="ARBA" id="ARBA00023014"/>
    </source>
</evidence>
<evidence type="ECO:0000256" key="4">
    <source>
        <dbReference type="ARBA" id="ARBA00022552"/>
    </source>
</evidence>
<evidence type="ECO:0000256" key="8">
    <source>
        <dbReference type="ARBA" id="ARBA00022694"/>
    </source>
</evidence>
<dbReference type="GO" id="GO:0070040">
    <property type="term" value="F:rRNA (adenine(2503)-C2-)-methyltransferase activity"/>
    <property type="evidence" value="ECO:0007669"/>
    <property type="project" value="UniProtKB-UniRule"/>
</dbReference>
<dbReference type="AlphaFoldDB" id="A0A1M4V031"/>
<feature type="binding site" evidence="13">
    <location>
        <begin position="224"/>
        <end position="226"/>
    </location>
    <ligand>
        <name>S-adenosyl-L-methionine</name>
        <dbReference type="ChEBI" id="CHEBI:59789"/>
    </ligand>
</feature>
<dbReference type="FunFam" id="3.20.20.70:FF:000014">
    <property type="entry name" value="Probable dual-specificity RNA methyltransferase RlmN"/>
    <property type="match status" value="1"/>
</dbReference>
<keyword evidence="5 13" id="KW-0489">Methyltransferase</keyword>
<comment type="caution">
    <text evidence="13">Lacks conserved residue(s) required for the propagation of feature annotation.</text>
</comment>
<organism evidence="15 16">
    <name type="scientific">Marinitoga hydrogenitolerans (strain DSM 16785 / JCM 12826 / AT1271)</name>
    <dbReference type="NCBI Taxonomy" id="1122195"/>
    <lineage>
        <taxon>Bacteria</taxon>
        <taxon>Thermotogati</taxon>
        <taxon>Thermotogota</taxon>
        <taxon>Thermotogae</taxon>
        <taxon>Petrotogales</taxon>
        <taxon>Petrotogaceae</taxon>
        <taxon>Marinitoga</taxon>
    </lineage>
</organism>
<dbReference type="GO" id="GO:0070475">
    <property type="term" value="P:rRNA base methylation"/>
    <property type="evidence" value="ECO:0007669"/>
    <property type="project" value="UniProtKB-UniRule"/>
</dbReference>
<dbReference type="InterPro" id="IPR058240">
    <property type="entry name" value="rSAM_sf"/>
</dbReference>
<feature type="binding site" evidence="13">
    <location>
        <position position="129"/>
    </location>
    <ligand>
        <name>[4Fe-4S] cluster</name>
        <dbReference type="ChEBI" id="CHEBI:49883"/>
        <note>4Fe-4S-S-AdoMet</note>
    </ligand>
</feature>
<evidence type="ECO:0000256" key="10">
    <source>
        <dbReference type="ARBA" id="ARBA00023004"/>
    </source>
</evidence>
<keyword evidence="4 13" id="KW-0698">rRNA processing</keyword>
<dbReference type="SFLD" id="SFLDF00275">
    <property type="entry name" value="adenosine_C2_methyltransferase"/>
    <property type="match status" value="1"/>
</dbReference>
<sequence>MLRILGGNEMVKKNILNFSYEELIVEFKKINLQKFRVDQVLDWIFKKHIFDFYEMTNISKNQRELLDEHFYIYIPEPIDIQESKKDRTTKFLWKLEDGKTIESVLLFYPNRISACISTQVGCALKCKFCSTGASGFERNLSSGEIVAQVLAIEKLKDVNINNIVLMGMGEPLLNYDNVLKAIKNWNHEKMKKLGARRITISTAGIADKIEELANFDLDIRLSVSLHAPNNYIRDKIMPINAKYPIEEVIQSCKIYQEKTKNRVTIEYIIIKGLNDEEKHAEELANLLKGLKVMVNIIPVNPNPAGFERPSKRFLTNFVNKLKEKNIEATLRIEKGTDIDAACGQLKLRKKGIFLK</sequence>
<keyword evidence="3 13" id="KW-0963">Cytoplasm</keyword>
<keyword evidence="2 13" id="KW-0004">4Fe-4S</keyword>
<evidence type="ECO:0000259" key="14">
    <source>
        <dbReference type="PROSITE" id="PS51918"/>
    </source>
</evidence>
<accession>A0A1M4V031</accession>
<comment type="miscellaneous">
    <text evidence="13">Reaction proceeds by a ping-pong mechanism involving intermediate methylation of a conserved cysteine residue.</text>
</comment>
<name>A0A1M4V031_MARH1</name>
<dbReference type="PIRSF" id="PIRSF006004">
    <property type="entry name" value="CHP00048"/>
    <property type="match status" value="1"/>
</dbReference>
<dbReference type="Gene3D" id="1.10.150.530">
    <property type="match status" value="1"/>
</dbReference>
<dbReference type="InterPro" id="IPR040072">
    <property type="entry name" value="Methyltransferase_A"/>
</dbReference>
<gene>
    <name evidence="13" type="primary">rlmN</name>
    <name evidence="15" type="ORF">SAMN02745164_00800</name>
</gene>
<dbReference type="EMBL" id="FQUI01000009">
    <property type="protein sequence ID" value="SHE62282.1"/>
    <property type="molecule type" value="Genomic_DNA"/>
</dbReference>
<evidence type="ECO:0000256" key="9">
    <source>
        <dbReference type="ARBA" id="ARBA00022723"/>
    </source>
</evidence>
<keyword evidence="16" id="KW-1185">Reference proteome</keyword>
<comment type="catalytic activity">
    <reaction evidence="13">
        <text>adenosine(37) in tRNA + 2 reduced [2Fe-2S]-[ferredoxin] + 2 S-adenosyl-L-methionine = 2-methyladenosine(37) in tRNA + 5'-deoxyadenosine + L-methionine + 2 oxidized [2Fe-2S]-[ferredoxin] + S-adenosyl-L-homocysteine</text>
        <dbReference type="Rhea" id="RHEA:43332"/>
        <dbReference type="Rhea" id="RHEA-COMP:10000"/>
        <dbReference type="Rhea" id="RHEA-COMP:10001"/>
        <dbReference type="Rhea" id="RHEA-COMP:10162"/>
        <dbReference type="Rhea" id="RHEA-COMP:10485"/>
        <dbReference type="ChEBI" id="CHEBI:17319"/>
        <dbReference type="ChEBI" id="CHEBI:33737"/>
        <dbReference type="ChEBI" id="CHEBI:33738"/>
        <dbReference type="ChEBI" id="CHEBI:57844"/>
        <dbReference type="ChEBI" id="CHEBI:57856"/>
        <dbReference type="ChEBI" id="CHEBI:59789"/>
        <dbReference type="ChEBI" id="CHEBI:74411"/>
        <dbReference type="ChEBI" id="CHEBI:74497"/>
        <dbReference type="EC" id="2.1.1.192"/>
    </reaction>
</comment>
<dbReference type="Pfam" id="PF04055">
    <property type="entry name" value="Radical_SAM"/>
    <property type="match status" value="1"/>
</dbReference>
<dbReference type="CDD" id="cd01335">
    <property type="entry name" value="Radical_SAM"/>
    <property type="match status" value="1"/>
</dbReference>